<dbReference type="InterPro" id="IPR029058">
    <property type="entry name" value="AB_hydrolase_fold"/>
</dbReference>
<proteinExistence type="predicted"/>
<accession>A0AAN6XZL3</accession>
<comment type="caution">
    <text evidence="4">The sequence shown here is derived from an EMBL/GenBank/DDBJ whole genome shotgun (WGS) entry which is preliminary data.</text>
</comment>
<feature type="domain" description="AB hydrolase-1" evidence="3">
    <location>
        <begin position="154"/>
        <end position="315"/>
    </location>
</feature>
<reference evidence="4" key="1">
    <citation type="journal article" date="2023" name="Mol. Phylogenet. Evol.">
        <title>Genome-scale phylogeny and comparative genomics of the fungal order Sordariales.</title>
        <authorList>
            <person name="Hensen N."/>
            <person name="Bonometti L."/>
            <person name="Westerberg I."/>
            <person name="Brannstrom I.O."/>
            <person name="Guillou S."/>
            <person name="Cros-Aarteil S."/>
            <person name="Calhoun S."/>
            <person name="Haridas S."/>
            <person name="Kuo A."/>
            <person name="Mondo S."/>
            <person name="Pangilinan J."/>
            <person name="Riley R."/>
            <person name="LaButti K."/>
            <person name="Andreopoulos B."/>
            <person name="Lipzen A."/>
            <person name="Chen C."/>
            <person name="Yan M."/>
            <person name="Daum C."/>
            <person name="Ng V."/>
            <person name="Clum A."/>
            <person name="Steindorff A."/>
            <person name="Ohm R.A."/>
            <person name="Martin F."/>
            <person name="Silar P."/>
            <person name="Natvig D.O."/>
            <person name="Lalanne C."/>
            <person name="Gautier V."/>
            <person name="Ament-Velasquez S.L."/>
            <person name="Kruys A."/>
            <person name="Hutchinson M.I."/>
            <person name="Powell A.J."/>
            <person name="Barry K."/>
            <person name="Miller A.N."/>
            <person name="Grigoriev I.V."/>
            <person name="Debuchy R."/>
            <person name="Gladieux P."/>
            <person name="Hiltunen Thoren M."/>
            <person name="Johannesson H."/>
        </authorList>
    </citation>
    <scope>NUCLEOTIDE SEQUENCE</scope>
    <source>
        <strain evidence="4">PSN293</strain>
    </source>
</reference>
<dbReference type="PANTHER" id="PTHR12277:SF81">
    <property type="entry name" value="PROTEIN ABHD13"/>
    <property type="match status" value="1"/>
</dbReference>
<keyword evidence="2" id="KW-0472">Membrane</keyword>
<evidence type="ECO:0000256" key="2">
    <source>
        <dbReference type="SAM" id="Phobius"/>
    </source>
</evidence>
<dbReference type="Proteomes" id="UP001301769">
    <property type="component" value="Unassembled WGS sequence"/>
</dbReference>
<gene>
    <name evidence="4" type="ORF">QBC37DRAFT_430011</name>
</gene>
<evidence type="ECO:0000256" key="1">
    <source>
        <dbReference type="SAM" id="MobiDB-lite"/>
    </source>
</evidence>
<keyword evidence="2" id="KW-1133">Transmembrane helix</keyword>
<evidence type="ECO:0000313" key="5">
    <source>
        <dbReference type="Proteomes" id="UP001301769"/>
    </source>
</evidence>
<organism evidence="4 5">
    <name type="scientific">Rhypophila decipiens</name>
    <dbReference type="NCBI Taxonomy" id="261697"/>
    <lineage>
        <taxon>Eukaryota</taxon>
        <taxon>Fungi</taxon>
        <taxon>Dikarya</taxon>
        <taxon>Ascomycota</taxon>
        <taxon>Pezizomycotina</taxon>
        <taxon>Sordariomycetes</taxon>
        <taxon>Sordariomycetidae</taxon>
        <taxon>Sordariales</taxon>
        <taxon>Naviculisporaceae</taxon>
        <taxon>Rhypophila</taxon>
    </lineage>
</organism>
<dbReference type="SUPFAM" id="SSF53474">
    <property type="entry name" value="alpha/beta-Hydrolases"/>
    <property type="match status" value="1"/>
</dbReference>
<feature type="compositionally biased region" description="Basic and acidic residues" evidence="1">
    <location>
        <begin position="7"/>
        <end position="20"/>
    </location>
</feature>
<sequence>MAPRTGESSKNREAPVDTGHKSNHFAKASTMGLLRLFQLAVYTIIAVIVGYLAFLAILAIPFFQSQVIYLNSITLTWFQDVNVPEQWGFLRNQVTPFTLSTPDGEMLHAWHILPLELYRQHQDALVQDPDGLATDFKSRLSFKLLRDDPEALLVLYFHGAAGTLGSGFRPPSYRAMYAGAPSRIHTVAIDYRGFGSSTGKPSEEGLLIDALTLADWAINGVGIPPSRIVIFGQSLGTAVALSLAHRLLSSPSPISDSPVSFSGMVLVAPFVDVELLTASYRVAGTIPILDPLAYFSPRLLAFFNTFIRHKWPSKEKIAEIIRYYHGRTDGTYHITIVHAEDDYDIPWSHSDQLFWHGVRAARGASDLENGGLTFEDLQMEKEQTKMELGAAGWVATHETEDGVLREEIAKWGLHDRVMSYPIVSLAVLRAFRLKDEVK</sequence>
<name>A0AAN6XZL3_9PEZI</name>
<dbReference type="InterPro" id="IPR000073">
    <property type="entry name" value="AB_hydrolase_1"/>
</dbReference>
<keyword evidence="2" id="KW-0812">Transmembrane</keyword>
<reference evidence="4" key="2">
    <citation type="submission" date="2023-05" db="EMBL/GenBank/DDBJ databases">
        <authorList>
            <consortium name="Lawrence Berkeley National Laboratory"/>
            <person name="Steindorff A."/>
            <person name="Hensen N."/>
            <person name="Bonometti L."/>
            <person name="Westerberg I."/>
            <person name="Brannstrom I.O."/>
            <person name="Guillou S."/>
            <person name="Cros-Aarteil S."/>
            <person name="Calhoun S."/>
            <person name="Haridas S."/>
            <person name="Kuo A."/>
            <person name="Mondo S."/>
            <person name="Pangilinan J."/>
            <person name="Riley R."/>
            <person name="Labutti K."/>
            <person name="Andreopoulos B."/>
            <person name="Lipzen A."/>
            <person name="Chen C."/>
            <person name="Yanf M."/>
            <person name="Daum C."/>
            <person name="Ng V."/>
            <person name="Clum A."/>
            <person name="Ohm R."/>
            <person name="Martin F."/>
            <person name="Silar P."/>
            <person name="Natvig D."/>
            <person name="Lalanne C."/>
            <person name="Gautier V."/>
            <person name="Ament-Velasquez S.L."/>
            <person name="Kruys A."/>
            <person name="Hutchinson M.I."/>
            <person name="Powell A.J."/>
            <person name="Barry K."/>
            <person name="Miller A.N."/>
            <person name="Grigoriev I.V."/>
            <person name="Debuchy R."/>
            <person name="Gladieux P."/>
            <person name="Thoren M.H."/>
            <person name="Johannesson H."/>
        </authorList>
    </citation>
    <scope>NUCLEOTIDE SEQUENCE</scope>
    <source>
        <strain evidence="4">PSN293</strain>
    </source>
</reference>
<feature type="region of interest" description="Disordered" evidence="1">
    <location>
        <begin position="1"/>
        <end position="21"/>
    </location>
</feature>
<feature type="transmembrane region" description="Helical" evidence="2">
    <location>
        <begin position="39"/>
        <end position="63"/>
    </location>
</feature>
<keyword evidence="5" id="KW-1185">Reference proteome</keyword>
<dbReference type="Pfam" id="PF12697">
    <property type="entry name" value="Abhydrolase_6"/>
    <property type="match status" value="1"/>
</dbReference>
<dbReference type="Gene3D" id="3.40.50.1820">
    <property type="entry name" value="alpha/beta hydrolase"/>
    <property type="match status" value="1"/>
</dbReference>
<evidence type="ECO:0000259" key="3">
    <source>
        <dbReference type="Pfam" id="PF12697"/>
    </source>
</evidence>
<dbReference type="PANTHER" id="PTHR12277">
    <property type="entry name" value="ALPHA/BETA HYDROLASE DOMAIN-CONTAINING PROTEIN"/>
    <property type="match status" value="1"/>
</dbReference>
<dbReference type="EMBL" id="MU858198">
    <property type="protein sequence ID" value="KAK4209639.1"/>
    <property type="molecule type" value="Genomic_DNA"/>
</dbReference>
<evidence type="ECO:0000313" key="4">
    <source>
        <dbReference type="EMBL" id="KAK4209639.1"/>
    </source>
</evidence>
<protein>
    <submittedName>
        <fullName evidence="4">Abhydrolase domain-containing protein 12 protein</fullName>
    </submittedName>
</protein>
<dbReference type="AlphaFoldDB" id="A0AAN6XZL3"/>